<dbReference type="Proteomes" id="UP001174677">
    <property type="component" value="Chromosome 8"/>
</dbReference>
<feature type="non-terminal residue" evidence="1">
    <location>
        <position position="1"/>
    </location>
</feature>
<reference evidence="1 2" key="1">
    <citation type="journal article" date="2023" name="Plant Biotechnol. J.">
        <title>Chromosome-level wild Hevea brasiliensis genome provides new tools for genomic-assisted breeding and valuable loci to elevate rubber yield.</title>
        <authorList>
            <person name="Cheng H."/>
            <person name="Song X."/>
            <person name="Hu Y."/>
            <person name="Wu T."/>
            <person name="Yang Q."/>
            <person name="An Z."/>
            <person name="Feng S."/>
            <person name="Deng Z."/>
            <person name="Wu W."/>
            <person name="Zeng X."/>
            <person name="Tu M."/>
            <person name="Wang X."/>
            <person name="Huang H."/>
        </authorList>
    </citation>
    <scope>NUCLEOTIDE SEQUENCE [LARGE SCALE GENOMIC DNA]</scope>
    <source>
        <strain evidence="1">MT/VB/25A 57/8</strain>
    </source>
</reference>
<protein>
    <submittedName>
        <fullName evidence="1">Uncharacterized protein</fullName>
    </submittedName>
</protein>
<keyword evidence="2" id="KW-1185">Reference proteome</keyword>
<evidence type="ECO:0000313" key="1">
    <source>
        <dbReference type="EMBL" id="KAJ9175395.1"/>
    </source>
</evidence>
<proteinExistence type="predicted"/>
<organism evidence="1 2">
    <name type="scientific">Hevea brasiliensis</name>
    <name type="common">Para rubber tree</name>
    <name type="synonym">Siphonia brasiliensis</name>
    <dbReference type="NCBI Taxonomy" id="3981"/>
    <lineage>
        <taxon>Eukaryota</taxon>
        <taxon>Viridiplantae</taxon>
        <taxon>Streptophyta</taxon>
        <taxon>Embryophyta</taxon>
        <taxon>Tracheophyta</taxon>
        <taxon>Spermatophyta</taxon>
        <taxon>Magnoliopsida</taxon>
        <taxon>eudicotyledons</taxon>
        <taxon>Gunneridae</taxon>
        <taxon>Pentapetalae</taxon>
        <taxon>rosids</taxon>
        <taxon>fabids</taxon>
        <taxon>Malpighiales</taxon>
        <taxon>Euphorbiaceae</taxon>
        <taxon>Crotonoideae</taxon>
        <taxon>Micrandreae</taxon>
        <taxon>Hevea</taxon>
    </lineage>
</organism>
<evidence type="ECO:0000313" key="2">
    <source>
        <dbReference type="Proteomes" id="UP001174677"/>
    </source>
</evidence>
<comment type="caution">
    <text evidence="1">The sequence shown here is derived from an EMBL/GenBank/DDBJ whole genome shotgun (WGS) entry which is preliminary data.</text>
</comment>
<name>A0ABQ9M781_HEVBR</name>
<gene>
    <name evidence="1" type="ORF">P3X46_013957</name>
</gene>
<dbReference type="EMBL" id="JARPOI010000008">
    <property type="protein sequence ID" value="KAJ9175395.1"/>
    <property type="molecule type" value="Genomic_DNA"/>
</dbReference>
<accession>A0ABQ9M781</accession>
<sequence>LCSTDFSPLSFSNFSALSDFSFTGVASDSILSSSSACVGIPQVASLCWASNLSQISCTLPCW</sequence>